<evidence type="ECO:0000256" key="5">
    <source>
        <dbReference type="ARBA" id="ARBA00023242"/>
    </source>
</evidence>
<evidence type="ECO:0000313" key="8">
    <source>
        <dbReference type="EMBL" id="KAJ5095748.1"/>
    </source>
</evidence>
<dbReference type="InterPro" id="IPR051089">
    <property type="entry name" value="prtT"/>
</dbReference>
<dbReference type="SMART" id="SM00906">
    <property type="entry name" value="Fungal_trans"/>
    <property type="match status" value="1"/>
</dbReference>
<keyword evidence="4" id="KW-0804">Transcription</keyword>
<accession>A0A9W9F8S1</accession>
<feature type="region of interest" description="Disordered" evidence="6">
    <location>
        <begin position="1"/>
        <end position="57"/>
    </location>
</feature>
<keyword evidence="9" id="KW-1185">Reference proteome</keyword>
<dbReference type="Proteomes" id="UP001141434">
    <property type="component" value="Unassembled WGS sequence"/>
</dbReference>
<evidence type="ECO:0000256" key="3">
    <source>
        <dbReference type="ARBA" id="ARBA00023125"/>
    </source>
</evidence>
<comment type="caution">
    <text evidence="8">The sequence shown here is derived from an EMBL/GenBank/DDBJ whole genome shotgun (WGS) entry which is preliminary data.</text>
</comment>
<keyword evidence="2" id="KW-0805">Transcription regulation</keyword>
<evidence type="ECO:0000256" key="1">
    <source>
        <dbReference type="ARBA" id="ARBA00004123"/>
    </source>
</evidence>
<dbReference type="GO" id="GO:0008270">
    <property type="term" value="F:zinc ion binding"/>
    <property type="evidence" value="ECO:0007669"/>
    <property type="project" value="InterPro"/>
</dbReference>
<gene>
    <name evidence="8" type="ORF">NUU61_005104</name>
</gene>
<dbReference type="InterPro" id="IPR007219">
    <property type="entry name" value="XnlR_reg_dom"/>
</dbReference>
<dbReference type="EMBL" id="JAPMSZ010000007">
    <property type="protein sequence ID" value="KAJ5095748.1"/>
    <property type="molecule type" value="Genomic_DNA"/>
</dbReference>
<keyword evidence="3" id="KW-0238">DNA-binding</keyword>
<dbReference type="RefSeq" id="XP_056511299.1">
    <property type="nucleotide sequence ID" value="XM_056655686.1"/>
</dbReference>
<protein>
    <recommendedName>
        <fullName evidence="7">Xylanolytic transcriptional activator regulatory domain-containing protein</fullName>
    </recommendedName>
</protein>
<reference evidence="8" key="2">
    <citation type="journal article" date="2023" name="IMA Fungus">
        <title>Comparative genomic study of the Penicillium genus elucidates a diverse pangenome and 15 lateral gene transfer events.</title>
        <authorList>
            <person name="Petersen C."/>
            <person name="Sorensen T."/>
            <person name="Nielsen M.R."/>
            <person name="Sondergaard T.E."/>
            <person name="Sorensen J.L."/>
            <person name="Fitzpatrick D.A."/>
            <person name="Frisvad J.C."/>
            <person name="Nielsen K.L."/>
        </authorList>
    </citation>
    <scope>NUCLEOTIDE SEQUENCE</scope>
    <source>
        <strain evidence="8">IBT 34128</strain>
    </source>
</reference>
<comment type="subcellular location">
    <subcellularLocation>
        <location evidence="1">Nucleus</location>
    </subcellularLocation>
</comment>
<dbReference type="GO" id="GO:0005634">
    <property type="term" value="C:nucleus"/>
    <property type="evidence" value="ECO:0007669"/>
    <property type="project" value="UniProtKB-SubCell"/>
</dbReference>
<proteinExistence type="predicted"/>
<dbReference type="GO" id="GO:0000976">
    <property type="term" value="F:transcription cis-regulatory region binding"/>
    <property type="evidence" value="ECO:0007669"/>
    <property type="project" value="TreeGrafter"/>
</dbReference>
<organism evidence="8 9">
    <name type="scientific">Penicillium alfredii</name>
    <dbReference type="NCBI Taxonomy" id="1506179"/>
    <lineage>
        <taxon>Eukaryota</taxon>
        <taxon>Fungi</taxon>
        <taxon>Dikarya</taxon>
        <taxon>Ascomycota</taxon>
        <taxon>Pezizomycotina</taxon>
        <taxon>Eurotiomycetes</taxon>
        <taxon>Eurotiomycetidae</taxon>
        <taxon>Eurotiales</taxon>
        <taxon>Aspergillaceae</taxon>
        <taxon>Penicillium</taxon>
    </lineage>
</organism>
<dbReference type="GO" id="GO:0006351">
    <property type="term" value="P:DNA-templated transcription"/>
    <property type="evidence" value="ECO:0007669"/>
    <property type="project" value="InterPro"/>
</dbReference>
<dbReference type="GeneID" id="81394854"/>
<evidence type="ECO:0000259" key="7">
    <source>
        <dbReference type="SMART" id="SM00906"/>
    </source>
</evidence>
<dbReference type="PANTHER" id="PTHR31845:SF17">
    <property type="entry name" value="ZN(II)2CYS6 TRANSCRIPTION FACTOR (EUROFUNG)"/>
    <property type="match status" value="1"/>
</dbReference>
<dbReference type="PANTHER" id="PTHR31845">
    <property type="entry name" value="FINGER DOMAIN PROTEIN, PUTATIVE-RELATED"/>
    <property type="match status" value="1"/>
</dbReference>
<dbReference type="AlphaFoldDB" id="A0A9W9F8S1"/>
<dbReference type="GO" id="GO:0000981">
    <property type="term" value="F:DNA-binding transcription factor activity, RNA polymerase II-specific"/>
    <property type="evidence" value="ECO:0007669"/>
    <property type="project" value="TreeGrafter"/>
</dbReference>
<sequence>MVASALAELCAGTKSTQSDNRETQSTLSSGSADINAELIDENPPAPSRDEATASQPPIQSLYQITPLRSLRSQRLDDAAIRRGPSDLISRKMLSIRDAEVLVNNYLQRTDHYLYGIASEYASLENLRQASPLLLTAILTVAALQSPDGQQQYRVCYPKLRRLIADFLFSAVVILEDLRGLCIACFWLSDISWSILGLAIRRAVKLKLPKYFSMAVEYLKPELSPSVSDQLARRLIDGVRLWYLLYVRDQHLAILYGRRSILRDGEEIQNWMLCLAVWRGSITDIRILSQVALLQILRSIPEIFGQDSKRRVPTLLKSQLDAFNQQLDLWVTHWLGISQNHLIIGTYPSKAITLHHHFSKLLVSSHVFRGIGPDPSQDPLPTKSQDLAAVAINSAKSVVELTVTDPDLIDAYIGIPHSYHTMIAFACSFLMKVATK</sequence>
<evidence type="ECO:0000313" key="9">
    <source>
        <dbReference type="Proteomes" id="UP001141434"/>
    </source>
</evidence>
<evidence type="ECO:0000256" key="6">
    <source>
        <dbReference type="SAM" id="MobiDB-lite"/>
    </source>
</evidence>
<name>A0A9W9F8S1_9EURO</name>
<feature type="compositionally biased region" description="Polar residues" evidence="6">
    <location>
        <begin position="13"/>
        <end position="32"/>
    </location>
</feature>
<evidence type="ECO:0000256" key="2">
    <source>
        <dbReference type="ARBA" id="ARBA00023015"/>
    </source>
</evidence>
<dbReference type="OrthoDB" id="4060227at2759"/>
<reference evidence="8" key="1">
    <citation type="submission" date="2022-11" db="EMBL/GenBank/DDBJ databases">
        <authorList>
            <person name="Petersen C."/>
        </authorList>
    </citation>
    <scope>NUCLEOTIDE SEQUENCE</scope>
    <source>
        <strain evidence="8">IBT 34128</strain>
    </source>
</reference>
<evidence type="ECO:0000256" key="4">
    <source>
        <dbReference type="ARBA" id="ARBA00023163"/>
    </source>
</evidence>
<keyword evidence="5" id="KW-0539">Nucleus</keyword>
<feature type="domain" description="Xylanolytic transcriptional activator regulatory" evidence="7">
    <location>
        <begin position="191"/>
        <end position="277"/>
    </location>
</feature>
<dbReference type="CDD" id="cd12148">
    <property type="entry name" value="fungal_TF_MHR"/>
    <property type="match status" value="1"/>
</dbReference>